<dbReference type="Proteomes" id="UP001166093">
    <property type="component" value="Unassembled WGS sequence"/>
</dbReference>
<evidence type="ECO:0000313" key="2">
    <source>
        <dbReference type="EMBL" id="MBN3271859.1"/>
    </source>
</evidence>
<feature type="signal peptide" evidence="1">
    <location>
        <begin position="1"/>
        <end position="21"/>
    </location>
</feature>
<proteinExistence type="predicted"/>
<feature type="chain" id="PRO_5045913181" evidence="1">
    <location>
        <begin position="22"/>
        <end position="173"/>
    </location>
</feature>
<protein>
    <submittedName>
        <fullName evidence="2">ITFG2 protein</fullName>
    </submittedName>
</protein>
<dbReference type="PANTHER" id="PTHR16317">
    <property type="entry name" value="INTEGRIN ALPHA REPEAT DOMAIN-CONTAINING"/>
    <property type="match status" value="1"/>
</dbReference>
<dbReference type="PANTHER" id="PTHR16317:SF1">
    <property type="entry name" value="KICSTOR COMPLEX PROTEIN ITFG2"/>
    <property type="match status" value="1"/>
</dbReference>
<dbReference type="EMBL" id="JAAWVQ010014431">
    <property type="protein sequence ID" value="MBN3271859.1"/>
    <property type="molecule type" value="Genomic_DNA"/>
</dbReference>
<comment type="caution">
    <text evidence="2">The sequence shown here is derived from an EMBL/GenBank/DDBJ whole genome shotgun (WGS) entry which is preliminary data.</text>
</comment>
<gene>
    <name evidence="2" type="primary">Itfg2</name>
    <name evidence="2" type="ORF">GTO93_0021303</name>
</gene>
<feature type="non-terminal residue" evidence="2">
    <location>
        <position position="173"/>
    </location>
</feature>
<dbReference type="Pfam" id="PF15907">
    <property type="entry name" value="Itfg2"/>
    <property type="match status" value="1"/>
</dbReference>
<evidence type="ECO:0000313" key="3">
    <source>
        <dbReference type="Proteomes" id="UP001166093"/>
    </source>
</evidence>
<accession>A0ABS2XCF8</accession>
<keyword evidence="1" id="KW-0732">Signal</keyword>
<evidence type="ECO:0000256" key="1">
    <source>
        <dbReference type="SAM" id="SignalP"/>
    </source>
</evidence>
<sequence length="173" mass="19939">MRRNWAWWRLLLLSKDTISVAVSQDRRLVHHGGRRIILNCSTDTVSGSSGKLKLLRMIKTFLGLQMGKEVTVKCVVVCPNGLTETLLCVGQYTCKDGRNSPCLVYVSFNHKIYVYWRVELERMESTNLLKVLEEKEEYRELLGKLHIDADDNTAVRDLIHNLLYENKKNTISA</sequence>
<dbReference type="InterPro" id="IPR031793">
    <property type="entry name" value="KICSTOR_ITFG2"/>
</dbReference>
<name>A0ABS2XCF8_POLSP</name>
<organism evidence="2 3">
    <name type="scientific">Polyodon spathula</name>
    <name type="common">North American paddlefish</name>
    <name type="synonym">Squalus spathula</name>
    <dbReference type="NCBI Taxonomy" id="7913"/>
    <lineage>
        <taxon>Eukaryota</taxon>
        <taxon>Metazoa</taxon>
        <taxon>Chordata</taxon>
        <taxon>Craniata</taxon>
        <taxon>Vertebrata</taxon>
        <taxon>Euteleostomi</taxon>
        <taxon>Actinopterygii</taxon>
        <taxon>Chondrostei</taxon>
        <taxon>Acipenseriformes</taxon>
        <taxon>Polyodontidae</taxon>
        <taxon>Polyodon</taxon>
    </lineage>
</organism>
<feature type="non-terminal residue" evidence="2">
    <location>
        <position position="1"/>
    </location>
</feature>
<reference evidence="2" key="1">
    <citation type="journal article" date="2021" name="Cell">
        <title>Tracing the genetic footprints of vertebrate landing in non-teleost ray-finned fishes.</title>
        <authorList>
            <person name="Bi X."/>
            <person name="Wang K."/>
            <person name="Yang L."/>
            <person name="Pan H."/>
            <person name="Jiang H."/>
            <person name="Wei Q."/>
            <person name="Fang M."/>
            <person name="Yu H."/>
            <person name="Zhu C."/>
            <person name="Cai Y."/>
            <person name="He Y."/>
            <person name="Gan X."/>
            <person name="Zeng H."/>
            <person name="Yu D."/>
            <person name="Zhu Y."/>
            <person name="Jiang H."/>
            <person name="Qiu Q."/>
            <person name="Yang H."/>
            <person name="Zhang Y.E."/>
            <person name="Wang W."/>
            <person name="Zhu M."/>
            <person name="He S."/>
            <person name="Zhang G."/>
        </authorList>
    </citation>
    <scope>NUCLEOTIDE SEQUENCE</scope>
    <source>
        <strain evidence="2">Pddl_001</strain>
    </source>
</reference>
<keyword evidence="3" id="KW-1185">Reference proteome</keyword>